<reference evidence="1" key="2">
    <citation type="submission" date="2020-09" db="EMBL/GenBank/DDBJ databases">
        <authorList>
            <person name="Sun Q."/>
            <person name="Ohkuma M."/>
        </authorList>
    </citation>
    <scope>NUCLEOTIDE SEQUENCE</scope>
    <source>
        <strain evidence="1">JCM 13064</strain>
    </source>
</reference>
<proteinExistence type="predicted"/>
<dbReference type="Proteomes" id="UP000645217">
    <property type="component" value="Unassembled WGS sequence"/>
</dbReference>
<evidence type="ECO:0000313" key="2">
    <source>
        <dbReference type="Proteomes" id="UP000645217"/>
    </source>
</evidence>
<protein>
    <submittedName>
        <fullName evidence="1">Uncharacterized protein</fullName>
    </submittedName>
</protein>
<reference evidence="1" key="1">
    <citation type="journal article" date="2014" name="Int. J. Syst. Evol. Microbiol.">
        <title>Complete genome sequence of Corynebacterium casei LMG S-19264T (=DSM 44701T), isolated from a smear-ripened cheese.</title>
        <authorList>
            <consortium name="US DOE Joint Genome Institute (JGI-PGF)"/>
            <person name="Walter F."/>
            <person name="Albersmeier A."/>
            <person name="Kalinowski J."/>
            <person name="Ruckert C."/>
        </authorList>
    </citation>
    <scope>NUCLEOTIDE SEQUENCE</scope>
    <source>
        <strain evidence="1">JCM 13064</strain>
    </source>
</reference>
<comment type="caution">
    <text evidence="1">The sequence shown here is derived from an EMBL/GenBank/DDBJ whole genome shotgun (WGS) entry which is preliminary data.</text>
</comment>
<organism evidence="1 2">
    <name type="scientific">Sphaerisporangium melleum</name>
    <dbReference type="NCBI Taxonomy" id="321316"/>
    <lineage>
        <taxon>Bacteria</taxon>
        <taxon>Bacillati</taxon>
        <taxon>Actinomycetota</taxon>
        <taxon>Actinomycetes</taxon>
        <taxon>Streptosporangiales</taxon>
        <taxon>Streptosporangiaceae</taxon>
        <taxon>Sphaerisporangium</taxon>
    </lineage>
</organism>
<keyword evidence="2" id="KW-1185">Reference proteome</keyword>
<dbReference type="AlphaFoldDB" id="A0A917R1I3"/>
<dbReference type="EMBL" id="BMNT01000012">
    <property type="protein sequence ID" value="GGK82044.1"/>
    <property type="molecule type" value="Genomic_DNA"/>
</dbReference>
<evidence type="ECO:0000313" key="1">
    <source>
        <dbReference type="EMBL" id="GGK82044.1"/>
    </source>
</evidence>
<name>A0A917R1I3_9ACTN</name>
<sequence length="58" mass="6514">MPPPTHSGPGRSPILLARAAYYPQAHEDVVTWTRRTRAEMARPAGVDPHVRNPKQDKE</sequence>
<gene>
    <name evidence="1" type="ORF">GCM10007964_25890</name>
</gene>
<accession>A0A917R1I3</accession>